<accession>A0A132P2M1</accession>
<evidence type="ECO:0000313" key="8">
    <source>
        <dbReference type="EMBL" id="KWX16564.1"/>
    </source>
</evidence>
<dbReference type="SUPFAM" id="SSF51905">
    <property type="entry name" value="FAD/NAD(P)-binding domain"/>
    <property type="match status" value="1"/>
</dbReference>
<evidence type="ECO:0000313" key="12">
    <source>
        <dbReference type="Proteomes" id="UP000070452"/>
    </source>
</evidence>
<comment type="caution">
    <text evidence="8">The sequence shown here is derived from an EMBL/GenBank/DDBJ whole genome shotgun (WGS) entry which is preliminary data.</text>
</comment>
<proteinExistence type="inferred from homology"/>
<dbReference type="PANTHER" id="PTHR43014:SF5">
    <property type="entry name" value="GLUTATHIONE REDUCTASE (NADPH)"/>
    <property type="match status" value="1"/>
</dbReference>
<dbReference type="InterPro" id="IPR001100">
    <property type="entry name" value="Pyr_nuc-diS_OxRdtase"/>
</dbReference>
<dbReference type="EMBL" id="LEQJ01000006">
    <property type="protein sequence ID" value="RBS32658.1"/>
    <property type="molecule type" value="Genomic_DNA"/>
</dbReference>
<dbReference type="Proteomes" id="UP000070452">
    <property type="component" value="Unassembled WGS sequence"/>
</dbReference>
<dbReference type="InterPro" id="IPR016156">
    <property type="entry name" value="FAD/NAD-linked_Rdtase_dimer_sf"/>
</dbReference>
<dbReference type="Proteomes" id="UP000289562">
    <property type="component" value="Unassembled WGS sequence"/>
</dbReference>
<dbReference type="PRINTS" id="PR00368">
    <property type="entry name" value="FADPNR"/>
</dbReference>
<feature type="binding site" evidence="4">
    <location>
        <position position="50"/>
    </location>
    <ligand>
        <name>FAD</name>
        <dbReference type="ChEBI" id="CHEBI:57692"/>
    </ligand>
</feature>
<keyword evidence="4" id="KW-0547">Nucleotide-binding</keyword>
<dbReference type="GO" id="GO:0000166">
    <property type="term" value="F:nucleotide binding"/>
    <property type="evidence" value="ECO:0007669"/>
    <property type="project" value="UniProtKB-KW"/>
</dbReference>
<protein>
    <submittedName>
        <fullName evidence="8">Glutathione reductase</fullName>
    </submittedName>
    <submittedName>
        <fullName evidence="9">NAD(P)/FAD-dependent oxidoreductase</fullName>
    </submittedName>
    <submittedName>
        <fullName evidence="10">Pyridine nucleotide-disulfide oxidoreductase</fullName>
    </submittedName>
</protein>
<dbReference type="Gene3D" id="3.30.390.30">
    <property type="match status" value="1"/>
</dbReference>
<dbReference type="Proteomes" id="UP000253144">
    <property type="component" value="Unassembled WGS sequence"/>
</dbReference>
<sequence>MKTYDAIVIGSGVSGLSAAYGLKEAGKTVLVVEEDLWGGTCPNRGCDPKKVLLSAVEARNRVKQLSGKGFNEIPTANWEELQKFKRTFTDPVPESRKKQLAEAEIDHLSGTARFLDDSSIEVNEEVFHADYFVLATGQRPTILPVEGKEYLKTSADFLSLPVLPKEIIFIGGGYIAFELATIANAAGSKVTIVHHNQRPLKEFEASLVEEAVHQMEASGIQFAFGVETQKIISEGTRYRLVGKETELVADMIFCATGRQPNTESLALEQANVVFDKHGIAVNDYLQTSNPKIFACGDIVSRKTPKLTPVATFEGNYVAKRITDATSEPIKYPIIPTIVYASPKLAEVGVTKSHASSSDQVVEMDLTSWFTYHRVNEPVAKAELTFDQQNYLIGAAVISEQADELIDDLTLVINQKLTKKELDSYIMGYPTLASDLSYLLK</sequence>
<comment type="cofactor">
    <cofactor evidence="4">
        <name>FAD</name>
        <dbReference type="ChEBI" id="CHEBI:57692"/>
    </cofactor>
    <text evidence="4">Binds 1 FAD per subunit.</text>
</comment>
<comment type="similarity">
    <text evidence="1">Belongs to the class-I pyridine nucleotide-disulfide oxidoreductase family.</text>
</comment>
<dbReference type="AlphaFoldDB" id="A0A132P2M1"/>
<dbReference type="Proteomes" id="UP001260956">
    <property type="component" value="Unassembled WGS sequence"/>
</dbReference>
<evidence type="ECO:0000313" key="14">
    <source>
        <dbReference type="Proteomes" id="UP000289562"/>
    </source>
</evidence>
<dbReference type="InterPro" id="IPR023753">
    <property type="entry name" value="FAD/NAD-binding_dom"/>
</dbReference>
<dbReference type="Pfam" id="PF07992">
    <property type="entry name" value="Pyr_redox_2"/>
    <property type="match status" value="1"/>
</dbReference>
<evidence type="ECO:0000313" key="13">
    <source>
        <dbReference type="Proteomes" id="UP000253144"/>
    </source>
</evidence>
<evidence type="ECO:0000259" key="7">
    <source>
        <dbReference type="Pfam" id="PF07992"/>
    </source>
</evidence>
<feature type="binding site" evidence="4">
    <location>
        <position position="297"/>
    </location>
    <ligand>
        <name>FAD</name>
        <dbReference type="ChEBI" id="CHEBI:57692"/>
    </ligand>
</feature>
<name>A0A132P2M1_ENTFC</name>
<reference evidence="11 14" key="3">
    <citation type="submission" date="2017-12" db="EMBL/GenBank/DDBJ databases">
        <title>A pool of 800 enterococci isolated from chicken carcass rinse samples from New Zealand.</title>
        <authorList>
            <person name="Zhang J."/>
            <person name="Rogers L."/>
            <person name="Midwinter A."/>
            <person name="French N."/>
        </authorList>
    </citation>
    <scope>NUCLEOTIDE SEQUENCE [LARGE SCALE GENOMIC DNA]</scope>
    <source>
        <strain evidence="11 14">EN697</strain>
    </source>
</reference>
<feature type="disulfide bond" description="Redox-active" evidence="5">
    <location>
        <begin position="41"/>
        <end position="46"/>
    </location>
</feature>
<dbReference type="PATRIC" id="fig|1352.771.peg.1570"/>
<feature type="binding site" evidence="4">
    <location>
        <begin position="171"/>
        <end position="178"/>
    </location>
    <ligand>
        <name>NAD(+)</name>
        <dbReference type="ChEBI" id="CHEBI:57540"/>
    </ligand>
</feature>
<evidence type="ECO:0000256" key="3">
    <source>
        <dbReference type="ARBA" id="ARBA00022827"/>
    </source>
</evidence>
<feature type="binding site" evidence="4">
    <location>
        <position position="257"/>
    </location>
    <ligand>
        <name>NAD(+)</name>
        <dbReference type="ChEBI" id="CHEBI:57540"/>
    </ligand>
</feature>
<evidence type="ECO:0000256" key="5">
    <source>
        <dbReference type="PIRSR" id="PIRSR000350-4"/>
    </source>
</evidence>
<dbReference type="Pfam" id="PF02852">
    <property type="entry name" value="Pyr_redox_dim"/>
    <property type="match status" value="1"/>
</dbReference>
<dbReference type="PRINTS" id="PR00411">
    <property type="entry name" value="PNDRDTASEI"/>
</dbReference>
<gene>
    <name evidence="8" type="ORF">AWT83_13670</name>
    <name evidence="11" type="ORF">CYQ77_12670</name>
    <name evidence="10" type="ORF">EB12_01139</name>
    <name evidence="9" type="ORF">P6Z85_01185</name>
</gene>
<feature type="domain" description="FAD/NAD(P)-binding" evidence="7">
    <location>
        <begin position="4"/>
        <end position="314"/>
    </location>
</feature>
<dbReference type="EMBL" id="JARPTX010000002">
    <property type="protein sequence ID" value="MDT2368805.1"/>
    <property type="molecule type" value="Genomic_DNA"/>
</dbReference>
<evidence type="ECO:0000256" key="1">
    <source>
        <dbReference type="ARBA" id="ARBA00007532"/>
    </source>
</evidence>
<reference evidence="10 13" key="1">
    <citation type="submission" date="2015-06" db="EMBL/GenBank/DDBJ databases">
        <title>The Genome Sequence of Enterococcus faecium 131EA1.</title>
        <authorList>
            <consortium name="The Broad Institute Genomics Platform"/>
            <consortium name="The Broad Institute Genome Sequencing Center for Infectious Disease"/>
            <person name="Earl A.M."/>
            <person name="Van Tyne D."/>
            <person name="Lebreton F."/>
            <person name="Saavedra J.T."/>
            <person name="Gilmore M.S."/>
            <person name="Manson Mcguire A."/>
            <person name="Clock S."/>
            <person name="Crupain M."/>
            <person name="Rangan U."/>
            <person name="Young S."/>
            <person name="Abouelleil A."/>
            <person name="Cao P."/>
            <person name="Chapman S.B."/>
            <person name="Griggs A."/>
            <person name="Priest M."/>
            <person name="Shea T."/>
            <person name="Wortman J."/>
            <person name="Nusbaum C."/>
            <person name="Birren B."/>
        </authorList>
    </citation>
    <scope>NUCLEOTIDE SEQUENCE [LARGE SCALE GENOMIC DNA]</scope>
    <source>
        <strain evidence="10 13">131EA1</strain>
    </source>
</reference>
<dbReference type="EMBL" id="PJVH01000066">
    <property type="protein sequence ID" value="RXU84588.1"/>
    <property type="molecule type" value="Genomic_DNA"/>
</dbReference>
<dbReference type="PANTHER" id="PTHR43014">
    <property type="entry name" value="MERCURIC REDUCTASE"/>
    <property type="match status" value="1"/>
</dbReference>
<dbReference type="InterPro" id="IPR004099">
    <property type="entry name" value="Pyr_nucl-diS_OxRdtase_dimer"/>
</dbReference>
<dbReference type="GO" id="GO:0016491">
    <property type="term" value="F:oxidoreductase activity"/>
    <property type="evidence" value="ECO:0007669"/>
    <property type="project" value="InterPro"/>
</dbReference>
<keyword evidence="3 4" id="KW-0274">FAD</keyword>
<dbReference type="InterPro" id="IPR036188">
    <property type="entry name" value="FAD/NAD-bd_sf"/>
</dbReference>
<dbReference type="RefSeq" id="WP_002301479.1">
    <property type="nucleotide sequence ID" value="NZ_CAACYB010000001.1"/>
</dbReference>
<dbReference type="PIRSF" id="PIRSF000350">
    <property type="entry name" value="Mercury_reductase_MerA"/>
    <property type="match status" value="1"/>
</dbReference>
<dbReference type="EMBL" id="LRHK01000005">
    <property type="protein sequence ID" value="KWX16564.1"/>
    <property type="molecule type" value="Genomic_DNA"/>
</dbReference>
<reference evidence="9" key="4">
    <citation type="submission" date="2023-03" db="EMBL/GenBank/DDBJ databases">
        <authorList>
            <person name="Shen W."/>
            <person name="Cai J."/>
        </authorList>
    </citation>
    <scope>NUCLEOTIDE SEQUENCE</scope>
    <source>
        <strain evidence="9">B1010-2</strain>
    </source>
</reference>
<evidence type="ECO:0000313" key="9">
    <source>
        <dbReference type="EMBL" id="MDT2368805.1"/>
    </source>
</evidence>
<evidence type="ECO:0000256" key="2">
    <source>
        <dbReference type="ARBA" id="ARBA00022630"/>
    </source>
</evidence>
<organism evidence="8 12">
    <name type="scientific">Enterococcus faecium</name>
    <name type="common">Streptococcus faecium</name>
    <dbReference type="NCBI Taxonomy" id="1352"/>
    <lineage>
        <taxon>Bacteria</taxon>
        <taxon>Bacillati</taxon>
        <taxon>Bacillota</taxon>
        <taxon>Bacilli</taxon>
        <taxon>Lactobacillales</taxon>
        <taxon>Enterococcaceae</taxon>
        <taxon>Enterococcus</taxon>
    </lineage>
</organism>
<evidence type="ECO:0000313" key="10">
    <source>
        <dbReference type="EMBL" id="RBS32658.1"/>
    </source>
</evidence>
<reference evidence="8 12" key="2">
    <citation type="submission" date="2016-01" db="EMBL/GenBank/DDBJ databases">
        <title>Molecular Mechanisms for transfer of large genomic segments between Enterococcus faecium strains.</title>
        <authorList>
            <person name="Garcia-Solache M.A."/>
            <person name="Lebreton F."/>
            <person name="Mclaughlin R.E."/>
            <person name="Whiteaker J.D."/>
            <person name="Gilmore M.S."/>
            <person name="Rice L.B."/>
        </authorList>
    </citation>
    <scope>NUCLEOTIDE SEQUENCE [LARGE SCALE GENOMIC DNA]</scope>
    <source>
        <strain evidence="8 12">D344RRF x C68</strain>
    </source>
</reference>
<keyword evidence="4" id="KW-0520">NAD</keyword>
<feature type="domain" description="Pyridine nucleotide-disulphide oxidoreductase dimerisation" evidence="6">
    <location>
        <begin position="334"/>
        <end position="433"/>
    </location>
</feature>
<evidence type="ECO:0000259" key="6">
    <source>
        <dbReference type="Pfam" id="PF02852"/>
    </source>
</evidence>
<keyword evidence="2" id="KW-0285">Flavoprotein</keyword>
<evidence type="ECO:0000313" key="11">
    <source>
        <dbReference type="EMBL" id="RXU84588.1"/>
    </source>
</evidence>
<dbReference type="Gene3D" id="3.50.50.60">
    <property type="entry name" value="FAD/NAD(P)-binding domain"/>
    <property type="match status" value="2"/>
</dbReference>
<dbReference type="SUPFAM" id="SSF55424">
    <property type="entry name" value="FAD/NAD-linked reductases, dimerisation (C-terminal) domain"/>
    <property type="match status" value="1"/>
</dbReference>
<evidence type="ECO:0000256" key="4">
    <source>
        <dbReference type="PIRSR" id="PIRSR000350-3"/>
    </source>
</evidence>